<sequence length="707" mass="80506">MPANMQYFAPLEQLITLYLPDKQVKKIRDAYVFAYDAHNGQFRSSGEPYITHPVAVACILADMQLDFEAITAALLHDTIEDTPVTYQDVVEQFGEDVAQLVEGVSKLDKLKFRNRQEAQAENFRKMVLAMAKDVRVILIKLADRTHNMRTLGSLRPDKRRRIAKETLEIYTPLAHRLGIHHIKTELEVLAFTAMHPNRAHVIEKVIEEARQTRKELIQQILLDIKDRLLLTNINAKVEGIEKNIYSIYQKMQLREQRFHSIMDIYVFRIIVKDIDSCYRVLGLVHNLYKPRLNRFKDYIAIPKVNGYQSLHSSLIGPHGVPVEVQILTEDMEKMAEMGVAAHWVYNKNDERNNTTAQIKAQRWMQNILELQQNVGNSFEFIESVKSDLFPKEIYVFTPKGRIVELPEGATAVDLAYAVHTDIGHQCIGAMVDRKPYPLSQPLINGQTVEILTSPNSRPNAGWLNFVVSSKARSRIRQALKNLKYDDAVALGKRLLNYSLSDRGGIEAIPHYKIDQLVSYTKLNSFNDLLAEIGLGNIMSQFVVKGIEHSDKASHIASLDQKLTITGSEGMLVSFAKCCHPIPDDPIVGRVSPEKGLSVHHESCRNIIGYQNHPDKYIPLKWDPASDNLFIAEIWIDITNNAATALAHIISTITSESANVQWLNTEEKDSRIYTVILHIEVKNSHQLNEIIRKISHQQDIINITRNIN</sequence>
<dbReference type="CDD" id="cd01668">
    <property type="entry name" value="TGS_RSH"/>
    <property type="match status" value="1"/>
</dbReference>
<evidence type="ECO:0000256" key="1">
    <source>
        <dbReference type="ARBA" id="ARBA00022801"/>
    </source>
</evidence>
<dbReference type="EC" id="3.1.7.2" evidence="3"/>
<comment type="pathway">
    <text evidence="2">Purine metabolism; ppGpp biosynthesis; ppGpp from GDP: step 1/1.</text>
</comment>
<dbReference type="InterPro" id="IPR043519">
    <property type="entry name" value="NT_sf"/>
</dbReference>
<keyword evidence="1 8" id="KW-0378">Hydrolase</keyword>
<dbReference type="InterPro" id="IPR003607">
    <property type="entry name" value="HD/PDEase_dom"/>
</dbReference>
<dbReference type="Pfam" id="PF04607">
    <property type="entry name" value="RelA_SpoT"/>
    <property type="match status" value="1"/>
</dbReference>
<reference evidence="8 9" key="1">
    <citation type="submission" date="2018-10" db="EMBL/GenBank/DDBJ databases">
        <title>Genomic Encyclopedia of Type Strains, Phase IV (KMG-IV): sequencing the most valuable type-strain genomes for metagenomic binning, comparative biology and taxonomic classification.</title>
        <authorList>
            <person name="Goeker M."/>
        </authorList>
    </citation>
    <scope>NUCLEOTIDE SEQUENCE [LARGE SCALE GENOMIC DNA]</scope>
    <source>
        <strain evidence="8 9">DSM 22228</strain>
    </source>
</reference>
<evidence type="ECO:0000313" key="9">
    <source>
        <dbReference type="Proteomes" id="UP000278542"/>
    </source>
</evidence>
<dbReference type="SUPFAM" id="SSF109604">
    <property type="entry name" value="HD-domain/PDEase-like"/>
    <property type="match status" value="1"/>
</dbReference>
<accession>A0A495RCM4</accession>
<dbReference type="SMART" id="SM00471">
    <property type="entry name" value="HDc"/>
    <property type="match status" value="1"/>
</dbReference>
<dbReference type="InterPro" id="IPR004095">
    <property type="entry name" value="TGS"/>
</dbReference>
<dbReference type="NCBIfam" id="NF008303">
    <property type="entry name" value="PRK11092.1"/>
    <property type="match status" value="1"/>
</dbReference>
<dbReference type="Gene3D" id="1.10.3210.10">
    <property type="entry name" value="Hypothetical protein af1432"/>
    <property type="match status" value="1"/>
</dbReference>
<dbReference type="EMBL" id="RBWY01000003">
    <property type="protein sequence ID" value="RKS85227.1"/>
    <property type="molecule type" value="Genomic_DNA"/>
</dbReference>
<dbReference type="InterPro" id="IPR004811">
    <property type="entry name" value="RelA/Spo_fam"/>
</dbReference>
<dbReference type="Pfam" id="PF02824">
    <property type="entry name" value="TGS"/>
    <property type="match status" value="1"/>
</dbReference>
<comment type="function">
    <text evidence="5">In eubacteria ppGpp (guanosine 3'-diphosphate 5'-diphosphate) is a mediator of the stringent response that coordinates a variety of cellular activities in response to changes in nutritional abundance.</text>
</comment>
<dbReference type="InterPro" id="IPR012676">
    <property type="entry name" value="TGS-like"/>
</dbReference>
<feature type="domain" description="TGS" evidence="7">
    <location>
        <begin position="391"/>
        <end position="452"/>
    </location>
</feature>
<dbReference type="NCBIfam" id="TIGR00691">
    <property type="entry name" value="spoT_relA"/>
    <property type="match status" value="1"/>
</dbReference>
<dbReference type="CDD" id="cd05399">
    <property type="entry name" value="NT_Rel-Spo_like"/>
    <property type="match status" value="1"/>
</dbReference>
<evidence type="ECO:0000256" key="2">
    <source>
        <dbReference type="ARBA" id="ARBA00024329"/>
    </source>
</evidence>
<dbReference type="Gene3D" id="3.30.70.260">
    <property type="match status" value="1"/>
</dbReference>
<dbReference type="Gene3D" id="3.30.460.10">
    <property type="entry name" value="Beta Polymerase, domain 2"/>
    <property type="match status" value="1"/>
</dbReference>
<comment type="similarity">
    <text evidence="5">Belongs to the relA/spoT family.</text>
</comment>
<protein>
    <recommendedName>
        <fullName evidence="3">guanosine-3',5'-bis(diphosphate) 3'-diphosphatase</fullName>
        <ecNumber evidence="3">3.1.7.2</ecNumber>
    </recommendedName>
</protein>
<dbReference type="InterPro" id="IPR006674">
    <property type="entry name" value="HD_domain"/>
</dbReference>
<evidence type="ECO:0000259" key="6">
    <source>
        <dbReference type="PROSITE" id="PS51831"/>
    </source>
</evidence>
<dbReference type="FunFam" id="3.30.460.10:FF:000001">
    <property type="entry name" value="GTP pyrophosphokinase RelA"/>
    <property type="match status" value="1"/>
</dbReference>
<dbReference type="GO" id="GO:0005886">
    <property type="term" value="C:plasma membrane"/>
    <property type="evidence" value="ECO:0007669"/>
    <property type="project" value="TreeGrafter"/>
</dbReference>
<dbReference type="AlphaFoldDB" id="A0A495RCM4"/>
<keyword evidence="9" id="KW-1185">Reference proteome</keyword>
<dbReference type="SUPFAM" id="SSF81301">
    <property type="entry name" value="Nucleotidyltransferase"/>
    <property type="match status" value="1"/>
</dbReference>
<dbReference type="SMART" id="SM00954">
    <property type="entry name" value="RelA_SpoT"/>
    <property type="match status" value="1"/>
</dbReference>
<gene>
    <name evidence="8" type="ORF">DES39_1737</name>
</gene>
<dbReference type="InterPro" id="IPR002912">
    <property type="entry name" value="ACT_dom"/>
</dbReference>
<dbReference type="FunFam" id="3.10.20.30:FF:000002">
    <property type="entry name" value="GTP pyrophosphokinase (RelA/SpoT)"/>
    <property type="match status" value="1"/>
</dbReference>
<evidence type="ECO:0000256" key="3">
    <source>
        <dbReference type="ARBA" id="ARBA00024387"/>
    </source>
</evidence>
<comment type="caution">
    <text evidence="8">The sequence shown here is derived from an EMBL/GenBank/DDBJ whole genome shotgun (WGS) entry which is preliminary data.</text>
</comment>
<proteinExistence type="inferred from homology"/>
<dbReference type="PROSITE" id="PS51831">
    <property type="entry name" value="HD"/>
    <property type="match status" value="1"/>
</dbReference>
<dbReference type="GO" id="GO:0042594">
    <property type="term" value="P:response to starvation"/>
    <property type="evidence" value="ECO:0007669"/>
    <property type="project" value="TreeGrafter"/>
</dbReference>
<dbReference type="CDD" id="cd00077">
    <property type="entry name" value="HDc"/>
    <property type="match status" value="1"/>
</dbReference>
<dbReference type="SUPFAM" id="SSF81271">
    <property type="entry name" value="TGS-like"/>
    <property type="match status" value="1"/>
</dbReference>
<organism evidence="8 9">
    <name type="scientific">Orbus hercynius</name>
    <dbReference type="NCBI Taxonomy" id="593135"/>
    <lineage>
        <taxon>Bacteria</taxon>
        <taxon>Pseudomonadati</taxon>
        <taxon>Pseudomonadota</taxon>
        <taxon>Gammaproteobacteria</taxon>
        <taxon>Orbales</taxon>
        <taxon>Orbaceae</taxon>
        <taxon>Orbus</taxon>
    </lineage>
</organism>
<dbReference type="Pfam" id="PF13328">
    <property type="entry name" value="HD_4"/>
    <property type="match status" value="1"/>
</dbReference>
<dbReference type="GO" id="GO:0015949">
    <property type="term" value="P:nucleobase-containing small molecule interconversion"/>
    <property type="evidence" value="ECO:0007669"/>
    <property type="project" value="UniProtKB-ARBA"/>
</dbReference>
<name>A0A495RCM4_9GAMM</name>
<dbReference type="PANTHER" id="PTHR21262">
    <property type="entry name" value="GUANOSINE-3',5'-BIS DIPHOSPHATE 3'-PYROPHOSPHOHYDROLASE"/>
    <property type="match status" value="1"/>
</dbReference>
<dbReference type="Pfam" id="PF13291">
    <property type="entry name" value="ACT_4"/>
    <property type="match status" value="1"/>
</dbReference>
<dbReference type="InterPro" id="IPR033655">
    <property type="entry name" value="TGS_RelA/SpoT"/>
</dbReference>
<dbReference type="GO" id="GO:0015970">
    <property type="term" value="P:guanosine tetraphosphate biosynthetic process"/>
    <property type="evidence" value="ECO:0007669"/>
    <property type="project" value="UniProtKB-UniPathway"/>
</dbReference>
<evidence type="ECO:0000313" key="8">
    <source>
        <dbReference type="EMBL" id="RKS85227.1"/>
    </source>
</evidence>
<feature type="domain" description="HD" evidence="6">
    <location>
        <begin position="49"/>
        <end position="148"/>
    </location>
</feature>
<dbReference type="UniPathway" id="UPA00908">
    <property type="reaction ID" value="UER00886"/>
</dbReference>
<evidence type="ECO:0000256" key="5">
    <source>
        <dbReference type="RuleBase" id="RU003847"/>
    </source>
</evidence>
<dbReference type="GO" id="GO:0008893">
    <property type="term" value="F:guanosine-3',5'-bis(diphosphate) 3'-diphosphatase activity"/>
    <property type="evidence" value="ECO:0007669"/>
    <property type="project" value="UniProtKB-EC"/>
</dbReference>
<dbReference type="FunFam" id="1.10.3210.10:FF:000001">
    <property type="entry name" value="GTP pyrophosphokinase RelA"/>
    <property type="match status" value="1"/>
</dbReference>
<dbReference type="Pfam" id="PF19296">
    <property type="entry name" value="RelA_AH_RIS"/>
    <property type="match status" value="1"/>
</dbReference>
<dbReference type="InterPro" id="IPR012675">
    <property type="entry name" value="Beta-grasp_dom_sf"/>
</dbReference>
<comment type="catalytic activity">
    <reaction evidence="4">
        <text>guanosine 3',5'-bis(diphosphate) + H2O = GDP + diphosphate + H(+)</text>
        <dbReference type="Rhea" id="RHEA:14253"/>
        <dbReference type="ChEBI" id="CHEBI:15377"/>
        <dbReference type="ChEBI" id="CHEBI:15378"/>
        <dbReference type="ChEBI" id="CHEBI:33019"/>
        <dbReference type="ChEBI" id="CHEBI:58189"/>
        <dbReference type="ChEBI" id="CHEBI:77828"/>
        <dbReference type="EC" id="3.1.7.2"/>
    </reaction>
</comment>
<dbReference type="Gene3D" id="3.10.20.30">
    <property type="match status" value="1"/>
</dbReference>
<evidence type="ECO:0000259" key="7">
    <source>
        <dbReference type="PROSITE" id="PS51880"/>
    </source>
</evidence>
<evidence type="ECO:0000256" key="4">
    <source>
        <dbReference type="ARBA" id="ARBA00047968"/>
    </source>
</evidence>
<dbReference type="InterPro" id="IPR045600">
    <property type="entry name" value="RelA/SpoT_AH_RIS"/>
</dbReference>
<dbReference type="InterPro" id="IPR007685">
    <property type="entry name" value="RelA_SpoT"/>
</dbReference>
<dbReference type="Proteomes" id="UP000278542">
    <property type="component" value="Unassembled WGS sequence"/>
</dbReference>
<dbReference type="PANTHER" id="PTHR21262:SF36">
    <property type="entry name" value="BIFUNCTIONAL (P)PPGPP SYNTHASE_HYDROLASE SPOT"/>
    <property type="match status" value="1"/>
</dbReference>
<dbReference type="PROSITE" id="PS51880">
    <property type="entry name" value="TGS"/>
    <property type="match status" value="1"/>
</dbReference>
<dbReference type="GO" id="GO:0008728">
    <property type="term" value="F:GTP diphosphokinase activity"/>
    <property type="evidence" value="ECO:0007669"/>
    <property type="project" value="TreeGrafter"/>
</dbReference>